<feature type="domain" description="DUF6533" evidence="2">
    <location>
        <begin position="22"/>
        <end position="66"/>
    </location>
</feature>
<accession>A0A0C9ZDT6</accession>
<dbReference type="EMBL" id="KN833696">
    <property type="protein sequence ID" value="KIK27456.1"/>
    <property type="molecule type" value="Genomic_DNA"/>
</dbReference>
<sequence>MEATASNDVLRVAVDAQMIRFLQVALTTLLVYNCVLSWDDEVEFIWKKRFSSISVIYLILRYLGIAYMVFCLTEFVTNTITTDKLYVVLLIVIF</sequence>
<name>A0A0C9ZDT6_9AGAM</name>
<reference evidence="3 4" key="1">
    <citation type="submission" date="2014-04" db="EMBL/GenBank/DDBJ databases">
        <authorList>
            <consortium name="DOE Joint Genome Institute"/>
            <person name="Kuo A."/>
            <person name="Kohler A."/>
            <person name="Costa M.D."/>
            <person name="Nagy L.G."/>
            <person name="Floudas D."/>
            <person name="Copeland A."/>
            <person name="Barry K.W."/>
            <person name="Cichocki N."/>
            <person name="Veneault-Fourrey C."/>
            <person name="LaButti K."/>
            <person name="Lindquist E.A."/>
            <person name="Lipzen A."/>
            <person name="Lundell T."/>
            <person name="Morin E."/>
            <person name="Murat C."/>
            <person name="Sun H."/>
            <person name="Tunlid A."/>
            <person name="Henrissat B."/>
            <person name="Grigoriev I.V."/>
            <person name="Hibbett D.S."/>
            <person name="Martin F."/>
            <person name="Nordberg H.P."/>
            <person name="Cantor M.N."/>
            <person name="Hua S.X."/>
        </authorList>
    </citation>
    <scope>NUCLEOTIDE SEQUENCE [LARGE SCALE GENOMIC DNA]</scope>
    <source>
        <strain evidence="3 4">441</strain>
    </source>
</reference>
<dbReference type="AlphaFoldDB" id="A0A0C9ZDT6"/>
<evidence type="ECO:0000313" key="4">
    <source>
        <dbReference type="Proteomes" id="UP000054018"/>
    </source>
</evidence>
<organism evidence="3 4">
    <name type="scientific">Pisolithus microcarpus 441</name>
    <dbReference type="NCBI Taxonomy" id="765257"/>
    <lineage>
        <taxon>Eukaryota</taxon>
        <taxon>Fungi</taxon>
        <taxon>Dikarya</taxon>
        <taxon>Basidiomycota</taxon>
        <taxon>Agaricomycotina</taxon>
        <taxon>Agaricomycetes</taxon>
        <taxon>Agaricomycetidae</taxon>
        <taxon>Boletales</taxon>
        <taxon>Sclerodermatineae</taxon>
        <taxon>Pisolithaceae</taxon>
        <taxon>Pisolithus</taxon>
    </lineage>
</organism>
<feature type="transmembrane region" description="Helical" evidence="1">
    <location>
        <begin position="50"/>
        <end position="70"/>
    </location>
</feature>
<evidence type="ECO:0000259" key="2">
    <source>
        <dbReference type="Pfam" id="PF20151"/>
    </source>
</evidence>
<keyword evidence="1" id="KW-0812">Transmembrane</keyword>
<evidence type="ECO:0000313" key="3">
    <source>
        <dbReference type="EMBL" id="KIK27456.1"/>
    </source>
</evidence>
<keyword evidence="1" id="KW-0472">Membrane</keyword>
<gene>
    <name evidence="3" type="ORF">PISMIDRAFT_186063</name>
</gene>
<dbReference type="Pfam" id="PF20151">
    <property type="entry name" value="DUF6533"/>
    <property type="match status" value="1"/>
</dbReference>
<dbReference type="InterPro" id="IPR045340">
    <property type="entry name" value="DUF6533"/>
</dbReference>
<protein>
    <recommendedName>
        <fullName evidence="2">DUF6533 domain-containing protein</fullName>
    </recommendedName>
</protein>
<dbReference type="HOGENOM" id="CLU_2387008_0_0_1"/>
<dbReference type="OrthoDB" id="3038503at2759"/>
<keyword evidence="4" id="KW-1185">Reference proteome</keyword>
<dbReference type="Proteomes" id="UP000054018">
    <property type="component" value="Unassembled WGS sequence"/>
</dbReference>
<feature type="transmembrane region" description="Helical" evidence="1">
    <location>
        <begin position="20"/>
        <end position="38"/>
    </location>
</feature>
<keyword evidence="1" id="KW-1133">Transmembrane helix</keyword>
<reference evidence="4" key="2">
    <citation type="submission" date="2015-01" db="EMBL/GenBank/DDBJ databases">
        <title>Evolutionary Origins and Diversification of the Mycorrhizal Mutualists.</title>
        <authorList>
            <consortium name="DOE Joint Genome Institute"/>
            <consortium name="Mycorrhizal Genomics Consortium"/>
            <person name="Kohler A."/>
            <person name="Kuo A."/>
            <person name="Nagy L.G."/>
            <person name="Floudas D."/>
            <person name="Copeland A."/>
            <person name="Barry K.W."/>
            <person name="Cichocki N."/>
            <person name="Veneault-Fourrey C."/>
            <person name="LaButti K."/>
            <person name="Lindquist E.A."/>
            <person name="Lipzen A."/>
            <person name="Lundell T."/>
            <person name="Morin E."/>
            <person name="Murat C."/>
            <person name="Riley R."/>
            <person name="Ohm R."/>
            <person name="Sun H."/>
            <person name="Tunlid A."/>
            <person name="Henrissat B."/>
            <person name="Grigoriev I.V."/>
            <person name="Hibbett D.S."/>
            <person name="Martin F."/>
        </authorList>
    </citation>
    <scope>NUCLEOTIDE SEQUENCE [LARGE SCALE GENOMIC DNA]</scope>
    <source>
        <strain evidence="4">441</strain>
    </source>
</reference>
<proteinExistence type="predicted"/>
<evidence type="ECO:0000256" key="1">
    <source>
        <dbReference type="SAM" id="Phobius"/>
    </source>
</evidence>